<dbReference type="PANTHER" id="PTHR23099">
    <property type="entry name" value="TRANSCRIPTIONAL REGULATOR"/>
    <property type="match status" value="1"/>
</dbReference>
<evidence type="ECO:0000313" key="3">
    <source>
        <dbReference type="EMBL" id="EFN84128.1"/>
    </source>
</evidence>
<sequence length="946" mass="107780">MTSNYLRDSVSDSQDFILQLSDDSTTEDTHEPVENNKEKTENSVIVISDSSCSSSPKHFEKSEWQSGTASKNKNKVKYKRFYISETSSEDEEEKINLPWRLDDGSDDRLLSRKYINNVQNHKVSYTSDETATTNSSDMTYDRNAKKWTNKSNIKSSCKSTILTPTKQKIRQFNTDTNKKHEIYNVKEINEVTTPNSLTCSSSSGIRNRLDQITVRTTPRQNNVGKGKLTKEDTRKIFRNIISTKVVYDSPKEKKETNIIIDESTDMDEDIMHPALSSKKDGEISCRNDSFDVIETSLIDDIIPDSQTDSSKLNNQMHNSKLIDTSKNEDLYRPLSEKKKEQIAQWLMTNQPDSRSDSSCSNIPASIRNSINSGNSSLERLELNYETPNNRGQINKAHTNEEQTTITSRKGEIQLFPTRQTTLDRFVQRSKDNNSEFCTPDRPTVLAKAHTEKKISSLVVNDPEDADVKNCANILDKLYGKSWRNKANVLLPTSEPRKKVSKTIVKTIQTERKPVLNNQYCTIDLGNSSSVKIDIRSDTRKKVQRKHKKQDSFINDESSSSDNGESIYHTALTNFRTSTDNTTPKQKLTKPTPVSTSVKQILSLCDTDTEDEVNEKSSSDPEKNFPRRRLSFSNDDGSITSEFDPGDYIPPKSTFKKKTTDTLQPSKTLTKSVTTSRSLRHESFLASLSSMVPMNNSHPDAKKYRSDYKNQKEELCKKLYKLYNEKVFDGQLPQDLPIEWNIRMRGTAGYCYNKKSVRSLTGVVKSSRIVLATKILDTPDRLRDTLIHEMCHAASWLINNVSDGHGPFWTKWANTAMRTFPELPQIRRCHDYEIKTKFTYRCTDCGYSIGRHSKSLDIERKRCGHCYGKFELLVNKTTKSGTVQKVSLKKEPSGFALYVKQNYNSVKKEKNNMRHADVMKILGQQFSALKIAKKNNQAVENDPGTGI</sequence>
<protein>
    <submittedName>
        <fullName evidence="3">Acidic repeat-containing protein</fullName>
    </submittedName>
</protein>
<reference evidence="3 4" key="1">
    <citation type="journal article" date="2010" name="Science">
        <title>Genomic comparison of the ants Camponotus floridanus and Harpegnathos saltator.</title>
        <authorList>
            <person name="Bonasio R."/>
            <person name="Zhang G."/>
            <person name="Ye C."/>
            <person name="Mutti N.S."/>
            <person name="Fang X."/>
            <person name="Qin N."/>
            <person name="Donahue G."/>
            <person name="Yang P."/>
            <person name="Li Q."/>
            <person name="Li C."/>
            <person name="Zhang P."/>
            <person name="Huang Z."/>
            <person name="Berger S.L."/>
            <person name="Reinberg D."/>
            <person name="Wang J."/>
            <person name="Liebig J."/>
        </authorList>
    </citation>
    <scope>NUCLEOTIDE SEQUENCE [LARGE SCALE GENOMIC DNA]</scope>
    <source>
        <strain evidence="3 4">R22 G/1</strain>
    </source>
</reference>
<feature type="compositionally biased region" description="Polar residues" evidence="1">
    <location>
        <begin position="630"/>
        <end position="640"/>
    </location>
</feature>
<dbReference type="STRING" id="610380.E2BJH1"/>
<dbReference type="SUPFAM" id="SSF47095">
    <property type="entry name" value="HMG-box"/>
    <property type="match status" value="1"/>
</dbReference>
<dbReference type="Proteomes" id="UP000008237">
    <property type="component" value="Unassembled WGS sequence"/>
</dbReference>
<feature type="compositionally biased region" description="Polar residues" evidence="1">
    <location>
        <begin position="570"/>
        <end position="580"/>
    </location>
</feature>
<keyword evidence="4" id="KW-1185">Reference proteome</keyword>
<dbReference type="InterPro" id="IPR006640">
    <property type="entry name" value="SprT-like_domain"/>
</dbReference>
<dbReference type="InterPro" id="IPR035240">
    <property type="entry name" value="SprT_Zn_ribbon"/>
</dbReference>
<dbReference type="GO" id="GO:0006974">
    <property type="term" value="P:DNA damage response"/>
    <property type="evidence" value="ECO:0007669"/>
    <property type="project" value="UniProtKB-ARBA"/>
</dbReference>
<dbReference type="PhylomeDB" id="E2BJH1"/>
<evidence type="ECO:0000313" key="4">
    <source>
        <dbReference type="Proteomes" id="UP000008237"/>
    </source>
</evidence>
<organism evidence="4">
    <name type="scientific">Harpegnathos saltator</name>
    <name type="common">Jerdon's jumping ant</name>
    <dbReference type="NCBI Taxonomy" id="610380"/>
    <lineage>
        <taxon>Eukaryota</taxon>
        <taxon>Metazoa</taxon>
        <taxon>Ecdysozoa</taxon>
        <taxon>Arthropoda</taxon>
        <taxon>Hexapoda</taxon>
        <taxon>Insecta</taxon>
        <taxon>Pterygota</taxon>
        <taxon>Neoptera</taxon>
        <taxon>Endopterygota</taxon>
        <taxon>Hymenoptera</taxon>
        <taxon>Apocrita</taxon>
        <taxon>Aculeata</taxon>
        <taxon>Formicoidea</taxon>
        <taxon>Formicidae</taxon>
        <taxon>Ponerinae</taxon>
        <taxon>Ponerini</taxon>
        <taxon>Harpegnathos</taxon>
    </lineage>
</organism>
<dbReference type="Gene3D" id="1.10.30.10">
    <property type="entry name" value="High mobility group box domain"/>
    <property type="match status" value="1"/>
</dbReference>
<feature type="region of interest" description="Disordered" evidence="1">
    <location>
        <begin position="535"/>
        <end position="673"/>
    </location>
</feature>
<feature type="compositionally biased region" description="Polar residues" evidence="1">
    <location>
        <begin position="348"/>
        <end position="363"/>
    </location>
</feature>
<dbReference type="InterPro" id="IPR036910">
    <property type="entry name" value="HMG_box_dom_sf"/>
</dbReference>
<gene>
    <name evidence="3" type="ORF">EAI_11165</name>
</gene>
<dbReference type="PANTHER" id="PTHR23099:SF0">
    <property type="entry name" value="GERM CELL NUCLEAR ACIDIC PROTEIN"/>
    <property type="match status" value="1"/>
</dbReference>
<proteinExistence type="predicted"/>
<feature type="compositionally biased region" description="Low complexity" evidence="1">
    <location>
        <begin position="554"/>
        <end position="566"/>
    </location>
</feature>
<dbReference type="GO" id="GO:0005634">
    <property type="term" value="C:nucleus"/>
    <property type="evidence" value="ECO:0007669"/>
    <property type="project" value="TreeGrafter"/>
</dbReference>
<name>E2BJH1_HARSA</name>
<feature type="domain" description="SprT-like" evidence="2">
    <location>
        <begin position="712"/>
        <end position="872"/>
    </location>
</feature>
<feature type="compositionally biased region" description="Low complexity" evidence="1">
    <location>
        <begin position="581"/>
        <end position="592"/>
    </location>
</feature>
<dbReference type="EMBL" id="GL448571">
    <property type="protein sequence ID" value="EFN84128.1"/>
    <property type="molecule type" value="Genomic_DNA"/>
</dbReference>
<dbReference type="CDD" id="cd00084">
    <property type="entry name" value="HMG-box_SF"/>
    <property type="match status" value="1"/>
</dbReference>
<dbReference type="InParanoid" id="E2BJH1"/>
<feature type="region of interest" description="Disordered" evidence="1">
    <location>
        <begin position="50"/>
        <end position="69"/>
    </location>
</feature>
<dbReference type="OrthoDB" id="20772at2759"/>
<evidence type="ECO:0000259" key="2">
    <source>
        <dbReference type="SMART" id="SM00731"/>
    </source>
</evidence>
<dbReference type="AlphaFoldDB" id="E2BJH1"/>
<feature type="compositionally biased region" description="Basic and acidic residues" evidence="1">
    <location>
        <begin position="27"/>
        <end position="40"/>
    </location>
</feature>
<dbReference type="OMA" id="GHGPFWT"/>
<dbReference type="Pfam" id="PF10263">
    <property type="entry name" value="SprT-like"/>
    <property type="match status" value="1"/>
</dbReference>
<dbReference type="KEGG" id="hst:105183501"/>
<accession>E2BJH1</accession>
<feature type="compositionally biased region" description="Basic and acidic residues" evidence="1">
    <location>
        <begin position="613"/>
        <end position="624"/>
    </location>
</feature>
<feature type="region of interest" description="Disordered" evidence="1">
    <location>
        <begin position="16"/>
        <end position="40"/>
    </location>
</feature>
<dbReference type="Pfam" id="PF17283">
    <property type="entry name" value="Zn_ribbon_SprT"/>
    <property type="match status" value="1"/>
</dbReference>
<dbReference type="SMART" id="SM00731">
    <property type="entry name" value="SprT"/>
    <property type="match status" value="1"/>
</dbReference>
<feature type="compositionally biased region" description="Polar residues" evidence="1">
    <location>
        <begin position="660"/>
        <end position="673"/>
    </location>
</feature>
<feature type="region of interest" description="Disordered" evidence="1">
    <location>
        <begin position="348"/>
        <end position="372"/>
    </location>
</feature>
<evidence type="ECO:0000256" key="1">
    <source>
        <dbReference type="SAM" id="MobiDB-lite"/>
    </source>
</evidence>